<feature type="compositionally biased region" description="Polar residues" evidence="1">
    <location>
        <begin position="313"/>
        <end position="335"/>
    </location>
</feature>
<organism evidence="2 3">
    <name type="scientific">Candidatus Curtissbacteria bacterium RIFCSPHIGHO2_12_FULL_41_17</name>
    <dbReference type="NCBI Taxonomy" id="1797722"/>
    <lineage>
        <taxon>Bacteria</taxon>
        <taxon>Candidatus Curtissiibacteriota</taxon>
    </lineage>
</organism>
<dbReference type="Proteomes" id="UP000178369">
    <property type="component" value="Unassembled WGS sequence"/>
</dbReference>
<feature type="region of interest" description="Disordered" evidence="1">
    <location>
        <begin position="375"/>
        <end position="398"/>
    </location>
</feature>
<dbReference type="AlphaFoldDB" id="A0A1F5HGI1"/>
<reference evidence="2 3" key="1">
    <citation type="journal article" date="2016" name="Nat. Commun.">
        <title>Thousands of microbial genomes shed light on interconnected biogeochemical processes in an aquifer system.</title>
        <authorList>
            <person name="Anantharaman K."/>
            <person name="Brown C.T."/>
            <person name="Hug L.A."/>
            <person name="Sharon I."/>
            <person name="Castelle C.J."/>
            <person name="Probst A.J."/>
            <person name="Thomas B.C."/>
            <person name="Singh A."/>
            <person name="Wilkins M.J."/>
            <person name="Karaoz U."/>
            <person name="Brodie E.L."/>
            <person name="Williams K.H."/>
            <person name="Hubbard S.S."/>
            <person name="Banfield J.F."/>
        </authorList>
    </citation>
    <scope>NUCLEOTIDE SEQUENCE [LARGE SCALE GENOMIC DNA]</scope>
</reference>
<gene>
    <name evidence="2" type="ORF">A3F45_04315</name>
</gene>
<evidence type="ECO:0000313" key="2">
    <source>
        <dbReference type="EMBL" id="OGE03230.1"/>
    </source>
</evidence>
<evidence type="ECO:0000256" key="1">
    <source>
        <dbReference type="SAM" id="MobiDB-lite"/>
    </source>
</evidence>
<sequence>MAKNLTKIKSSTQEHLDFDDIADDLIIFKTGWVGLVLSTTAVNFDLLSEAEQDATIYAYGAFLNSITFPVQILIRSKKADITAYFNNLEEAEKGQVNPDIKRQIQKYRDFIQSIVQQRAVLDKRFYIIINFSPLEMGFKGLGKRNVEKTKSKRALIEDAKAALSPKRDHIIKQLARLGLTARQLSSQELIELFYDIYNPAPTGTQRVILDSASYTIPIVEPAIEEPVPAPPPASTPQVPTTTEQPTSQPSNQTPPSPQAGTPFPSNLIPVPPPPSNVAGKSDLPLQSNAAGTLDVPPPSNAAPQAKDQPLPTPTAQEQLRPAPQQSIASQIQPATTVPAGPPQPSPDLTADQKAALANLQTAAAKVAQFVDKQSFSTNKSTKTQAVSQNGQGQLKQSI</sequence>
<feature type="compositionally biased region" description="Low complexity" evidence="1">
    <location>
        <begin position="235"/>
        <end position="251"/>
    </location>
</feature>
<protein>
    <submittedName>
        <fullName evidence="2">Uncharacterized protein</fullName>
    </submittedName>
</protein>
<name>A0A1F5HGI1_9BACT</name>
<proteinExistence type="predicted"/>
<accession>A0A1F5HGI1</accession>
<comment type="caution">
    <text evidence="2">The sequence shown here is derived from an EMBL/GenBank/DDBJ whole genome shotgun (WGS) entry which is preliminary data.</text>
</comment>
<feature type="region of interest" description="Disordered" evidence="1">
    <location>
        <begin position="223"/>
        <end position="351"/>
    </location>
</feature>
<dbReference type="EMBL" id="MFBL01000058">
    <property type="protein sequence ID" value="OGE03230.1"/>
    <property type="molecule type" value="Genomic_DNA"/>
</dbReference>
<evidence type="ECO:0000313" key="3">
    <source>
        <dbReference type="Proteomes" id="UP000178369"/>
    </source>
</evidence>